<gene>
    <name evidence="2" type="ORF">NIES46_11700</name>
</gene>
<reference evidence="2 3" key="1">
    <citation type="journal article" date="2019" name="J Genomics">
        <title>The Draft Genome of a Hydrogen-producing Cyanobacterium, Arthrospira platensis NIES-46.</title>
        <authorList>
            <person name="Suzuki S."/>
            <person name="Yamaguchi H."/>
            <person name="Kawachi M."/>
        </authorList>
    </citation>
    <scope>NUCLEOTIDE SEQUENCE [LARGE SCALE GENOMIC DNA]</scope>
    <source>
        <strain evidence="2 3">NIES-46</strain>
    </source>
</reference>
<dbReference type="RefSeq" id="WP_152088441.1">
    <property type="nucleotide sequence ID" value="NZ_BIMW01000062.1"/>
</dbReference>
<evidence type="ECO:0000313" key="3">
    <source>
        <dbReference type="Proteomes" id="UP000326169"/>
    </source>
</evidence>
<dbReference type="Pfam" id="PF00496">
    <property type="entry name" value="SBP_bac_5"/>
    <property type="match status" value="1"/>
</dbReference>
<evidence type="ECO:0000259" key="1">
    <source>
        <dbReference type="Pfam" id="PF00496"/>
    </source>
</evidence>
<dbReference type="Gene3D" id="3.10.105.10">
    <property type="entry name" value="Dipeptide-binding Protein, Domain 3"/>
    <property type="match status" value="1"/>
</dbReference>
<dbReference type="PANTHER" id="PTHR30290">
    <property type="entry name" value="PERIPLASMIC BINDING COMPONENT OF ABC TRANSPORTER"/>
    <property type="match status" value="1"/>
</dbReference>
<dbReference type="PANTHER" id="PTHR30290:SF65">
    <property type="entry name" value="MONOACYL PHOSPHATIDYLINOSITOL TETRAMANNOSIDE-BINDING PROTEIN LPQW-RELATED"/>
    <property type="match status" value="1"/>
</dbReference>
<dbReference type="InterPro" id="IPR039424">
    <property type="entry name" value="SBP_5"/>
</dbReference>
<sequence length="587" mass="65969">MSATNLRADIDKYKNMIRRLFLPLVILSCFLSITFAACSPQDAPTTQNDKNLKLLYWQSPTILNPHLATGFKDFDAARLVYEPLASYDDSDRLIPILAAEIPSRENGGVAADGKSVTWKLRSGVTWSDGEPFTAKDVVFTYNFITNPDVGSSSAEVYAGLETVEALDDYTIKITFKNITPGWSVPFTGQRGLILPEHIFASYNNSNIRSARANNQPVGTGPYKLVSFQPGDLAIYEANPNYWEPDKPFFERVEIKGGGDATSAARAVLQTGDFDYAFNLQVEAHILQQLAAGGKGKILANFGSYVERIMFNFTDPNQATEDGERSSVEFPHPFFSDKRVRQAFDLAIDRDTIANQLYGETGRPTAQLIVIPAAYRSNQINYSLDLEKANSLLDEAGWKDTNNNGIRDRDGLEMRVVFQTSVNPVRQKTQEIVKQSLEAMGIRVELKSVDPGIFFSGDPANTDTINHFYADLQMLTTGNESPDPGPHMKWWTCGEISQKENNWQRPNYARYCNHKYDEIWQKATTELDPEKRAQLFRQMDEFLREDVAVIPIVERATTTGISNTLTGIEPSPWDANTWDIKNWQRQSI</sequence>
<organism evidence="2 3">
    <name type="scientific">Limnospira platensis NIES-46</name>
    <dbReference type="NCBI Taxonomy" id="1236695"/>
    <lineage>
        <taxon>Bacteria</taxon>
        <taxon>Bacillati</taxon>
        <taxon>Cyanobacteriota</taxon>
        <taxon>Cyanophyceae</taxon>
        <taxon>Oscillatoriophycideae</taxon>
        <taxon>Oscillatoriales</taxon>
        <taxon>Sirenicapillariaceae</taxon>
        <taxon>Limnospira</taxon>
    </lineage>
</organism>
<dbReference type="PIRSF" id="PIRSF002741">
    <property type="entry name" value="MppA"/>
    <property type="match status" value="1"/>
</dbReference>
<dbReference type="GeneID" id="301682071"/>
<dbReference type="InterPro" id="IPR000914">
    <property type="entry name" value="SBP_5_dom"/>
</dbReference>
<dbReference type="CDD" id="cd08513">
    <property type="entry name" value="PBP2_thermophilic_Hb8_like"/>
    <property type="match status" value="1"/>
</dbReference>
<dbReference type="Gene3D" id="3.40.190.10">
    <property type="entry name" value="Periplasmic binding protein-like II"/>
    <property type="match status" value="1"/>
</dbReference>
<comment type="caution">
    <text evidence="2">The sequence shown here is derived from an EMBL/GenBank/DDBJ whole genome shotgun (WGS) entry which is preliminary data.</text>
</comment>
<protein>
    <submittedName>
        <fullName evidence="2">ABC transporter substrate-binding protein</fullName>
    </submittedName>
</protein>
<evidence type="ECO:0000313" key="2">
    <source>
        <dbReference type="EMBL" id="GCE93121.1"/>
    </source>
</evidence>
<dbReference type="Proteomes" id="UP000326169">
    <property type="component" value="Unassembled WGS sequence"/>
</dbReference>
<name>A0A5M3T5J7_LIMPL</name>
<dbReference type="InterPro" id="IPR030678">
    <property type="entry name" value="Peptide/Ni-bd"/>
</dbReference>
<dbReference type="SUPFAM" id="SSF53850">
    <property type="entry name" value="Periplasmic binding protein-like II"/>
    <property type="match status" value="1"/>
</dbReference>
<accession>A0A5M3T5J7</accession>
<feature type="domain" description="Solute-binding protein family 5" evidence="1">
    <location>
        <begin position="108"/>
        <end position="491"/>
    </location>
</feature>
<proteinExistence type="predicted"/>
<dbReference type="EMBL" id="BIMW01000062">
    <property type="protein sequence ID" value="GCE93121.1"/>
    <property type="molecule type" value="Genomic_DNA"/>
</dbReference>
<keyword evidence="3" id="KW-1185">Reference proteome</keyword>